<protein>
    <recommendedName>
        <fullName evidence="4">Glycoside hydrolase 131 catalytic N-terminal domain-containing protein</fullName>
    </recommendedName>
</protein>
<comment type="caution">
    <text evidence="2">The sequence shown here is derived from an EMBL/GenBank/DDBJ whole genome shotgun (WGS) entry which is preliminary data.</text>
</comment>
<keyword evidence="1" id="KW-0732">Signal</keyword>
<evidence type="ECO:0000256" key="1">
    <source>
        <dbReference type="SAM" id="SignalP"/>
    </source>
</evidence>
<accession>A0A7C8J877</accession>
<dbReference type="EMBL" id="WIQW01000097">
    <property type="protein sequence ID" value="KAF3084576.1"/>
    <property type="molecule type" value="Genomic_DNA"/>
</dbReference>
<reference evidence="2 3" key="1">
    <citation type="submission" date="2019-06" db="EMBL/GenBank/DDBJ databases">
        <authorList>
            <person name="Palmer J.M."/>
        </authorList>
    </citation>
    <scope>NUCLEOTIDE SEQUENCE [LARGE SCALE GENOMIC DNA]</scope>
    <source>
        <strain evidence="2 3">TWF102</strain>
    </source>
</reference>
<dbReference type="AlphaFoldDB" id="A0A7C8J877"/>
<organism evidence="2 3">
    <name type="scientific">Orbilia oligospora</name>
    <name type="common">Nematode-trapping fungus</name>
    <name type="synonym">Arthrobotrys oligospora</name>
    <dbReference type="NCBI Taxonomy" id="2813651"/>
    <lineage>
        <taxon>Eukaryota</taxon>
        <taxon>Fungi</taxon>
        <taxon>Dikarya</taxon>
        <taxon>Ascomycota</taxon>
        <taxon>Pezizomycotina</taxon>
        <taxon>Orbiliomycetes</taxon>
        <taxon>Orbiliales</taxon>
        <taxon>Orbiliaceae</taxon>
        <taxon>Orbilia</taxon>
    </lineage>
</organism>
<evidence type="ECO:0000313" key="2">
    <source>
        <dbReference type="EMBL" id="KAF3084576.1"/>
    </source>
</evidence>
<evidence type="ECO:0008006" key="4">
    <source>
        <dbReference type="Google" id="ProtNLM"/>
    </source>
</evidence>
<sequence>MSAFLRLSYFAWLSGLICHAYDEFRIGIQPSDVGTFPWRTKEPLWLHAEIPVGHDGNPAYGKSSVSIRPWADTLGFSKVAGVWALIVPDEDPGMLEYIRYVKLAVKTTGQEFDAAIRIDTASAVDKPSDAPHSMFRLAELNDKFVEVFSLLQNNCGFLSFNVHSNKPDMRFDALFEIKTIDKTWQQAPLEEKEFFACWPIALGDPTQIQASKSVAYTSTFPHLFGRGDVPGLECHQVWLYLTYYGYNYNFKKDGSGSDNGDSDICDNRDNKSEFDFIEEALYHLEDSGSQTSGTDQVLTPQELEGNNLSQLGEDVDLYADTPLIDHPKGQDDIGITDLQGPSIVEENEQSGVEKGSLLEKAFVYEK</sequence>
<proteinExistence type="predicted"/>
<dbReference type="Proteomes" id="UP000475325">
    <property type="component" value="Unassembled WGS sequence"/>
</dbReference>
<evidence type="ECO:0000313" key="3">
    <source>
        <dbReference type="Proteomes" id="UP000475325"/>
    </source>
</evidence>
<feature type="chain" id="PRO_5028925375" description="Glycoside hydrolase 131 catalytic N-terminal domain-containing protein" evidence="1">
    <location>
        <begin position="20"/>
        <end position="366"/>
    </location>
</feature>
<name>A0A7C8J877_ORBOL</name>
<gene>
    <name evidence="2" type="ORF">TWF102_011881</name>
</gene>
<feature type="signal peptide" evidence="1">
    <location>
        <begin position="1"/>
        <end position="19"/>
    </location>
</feature>